<accession>A0A1D6NK41</accession>
<dbReference type="InterPro" id="IPR025398">
    <property type="entry name" value="DUF4371"/>
</dbReference>
<dbReference type="InterPro" id="IPR055298">
    <property type="entry name" value="AtLOH3-like"/>
</dbReference>
<proteinExistence type="predicted"/>
<dbReference type="OMA" id="CCAMETR"/>
<reference evidence="2" key="1">
    <citation type="submission" date="2015-12" db="EMBL/GenBank/DDBJ databases">
        <title>Update maize B73 reference genome by single molecule sequencing technologies.</title>
        <authorList>
            <consortium name="Maize Genome Sequencing Project"/>
            <person name="Ware D."/>
        </authorList>
    </citation>
    <scope>NUCLEOTIDE SEQUENCE [LARGE SCALE GENOMIC DNA]</scope>
    <source>
        <tissue evidence="2">Seedling</tissue>
    </source>
</reference>
<organism evidence="2">
    <name type="scientific">Zea mays</name>
    <name type="common">Maize</name>
    <dbReference type="NCBI Taxonomy" id="4577"/>
    <lineage>
        <taxon>Eukaryota</taxon>
        <taxon>Viridiplantae</taxon>
        <taxon>Streptophyta</taxon>
        <taxon>Embryophyta</taxon>
        <taxon>Tracheophyta</taxon>
        <taxon>Spermatophyta</taxon>
        <taxon>Magnoliopsida</taxon>
        <taxon>Liliopsida</taxon>
        <taxon>Poales</taxon>
        <taxon>Poaceae</taxon>
        <taxon>PACMAD clade</taxon>
        <taxon>Panicoideae</taxon>
        <taxon>Andropogonodae</taxon>
        <taxon>Andropogoneae</taxon>
        <taxon>Tripsacinae</taxon>
        <taxon>Zea</taxon>
    </lineage>
</organism>
<dbReference type="PANTHER" id="PTHR11697:SF230">
    <property type="entry name" value="ZINC FINGER, MYM DOMAIN CONTAINING 1"/>
    <property type="match status" value="1"/>
</dbReference>
<dbReference type="InParanoid" id="A0A1D6NK41"/>
<sequence>MRLGRLNMKRGGDIASLFRKHEAKKLATSPAYPSSTPAVNQGQPSNEQEEGVIEENQNHMPSSPPPAASQSSAPPVYDINRLPHDPGERQPISSYHVNDHGNSKSICSESIKNDTVFCFVCYLFKNKKSKGKGTNAFTVGGWRNWNIGSKSLLKHAGSMAHKTAQEKYIGYMNPIASIDNQIEKWSDEDIHLYKIRLTYSIRCLKYLLHQGLAFHGHDESKESSNMGNFIELLKFLATNSEEVNKVVLNNALGNCTLTSPMIQAQIIHCCAMETRKKIIEELGEEPFATLADESSDVSHKEQLALCLRLENIIKALECGQIESGSGLNQEMGLPRPGETRWGSHYKIVCNIIAMYPIIRDVLITLGEDTTIRSDWSKIHFMVGAFESFDFVFDAHIMFIIFEYTNELSECLPRREQDILNAISLITVAKRRMQQLRCDGWEQFLQKVALFCNKHGVNVPAMEDNYIPYGRSTRFVQNQRNDYHFRREVYIGGH</sequence>
<protein>
    <submittedName>
        <fullName evidence="2">General transcription factor 2-related zinc finger protein</fullName>
    </submittedName>
</protein>
<dbReference type="EMBL" id="CM007649">
    <property type="protein sequence ID" value="ONM40617.1"/>
    <property type="molecule type" value="Genomic_DNA"/>
</dbReference>
<dbReference type="Pfam" id="PF14291">
    <property type="entry name" value="DUF4371"/>
    <property type="match status" value="1"/>
</dbReference>
<dbReference type="STRING" id="4577.A0A1D6NK41"/>
<gene>
    <name evidence="2" type="ORF">ZEAMMB73_Zm00001d044275</name>
</gene>
<dbReference type="PANTHER" id="PTHR11697">
    <property type="entry name" value="GENERAL TRANSCRIPTION FACTOR 2-RELATED ZINC FINGER PROTEIN"/>
    <property type="match status" value="1"/>
</dbReference>
<feature type="region of interest" description="Disordered" evidence="1">
    <location>
        <begin position="25"/>
        <end position="97"/>
    </location>
</feature>
<dbReference type="AlphaFoldDB" id="A0A1D6NK41"/>
<feature type="compositionally biased region" description="Polar residues" evidence="1">
    <location>
        <begin position="31"/>
        <end position="46"/>
    </location>
</feature>
<dbReference type="InterPro" id="IPR006580">
    <property type="entry name" value="Znf_TTF"/>
</dbReference>
<evidence type="ECO:0000256" key="1">
    <source>
        <dbReference type="SAM" id="MobiDB-lite"/>
    </source>
</evidence>
<evidence type="ECO:0000313" key="2">
    <source>
        <dbReference type="EMBL" id="ONM40617.1"/>
    </source>
</evidence>
<name>A0A1D6NK41_MAIZE</name>
<dbReference type="SMART" id="SM00597">
    <property type="entry name" value="ZnF_TTF"/>
    <property type="match status" value="1"/>
</dbReference>